<evidence type="ECO:0000313" key="4">
    <source>
        <dbReference type="Proteomes" id="UP000002258"/>
    </source>
</evidence>
<dbReference type="FunCoup" id="A3LPR8">
    <property type="interactions" value="128"/>
</dbReference>
<dbReference type="HOGENOM" id="CLU_005724_0_0_1"/>
<feature type="compositionally biased region" description="Polar residues" evidence="1">
    <location>
        <begin position="708"/>
        <end position="733"/>
    </location>
</feature>
<dbReference type="GeneID" id="4837402"/>
<evidence type="ECO:0000256" key="1">
    <source>
        <dbReference type="SAM" id="MobiDB-lite"/>
    </source>
</evidence>
<feature type="compositionally biased region" description="Low complexity" evidence="1">
    <location>
        <begin position="968"/>
        <end position="995"/>
    </location>
</feature>
<dbReference type="KEGG" id="pic:PICST_81668"/>
<name>A3LPR8_PICST</name>
<accession>A3LPR8</accession>
<evidence type="ECO:0000313" key="3">
    <source>
        <dbReference type="EMBL" id="ABN65090.2"/>
    </source>
</evidence>
<reference evidence="3 4" key="1">
    <citation type="journal article" date="2007" name="Nat. Biotechnol.">
        <title>Genome sequence of the lignocellulose-bioconverting and xylose-fermenting yeast Pichia stipitis.</title>
        <authorList>
            <person name="Jeffries T.W."/>
            <person name="Grigoriev I.V."/>
            <person name="Grimwood J."/>
            <person name="Laplaza J.M."/>
            <person name="Aerts A."/>
            <person name="Salamov A."/>
            <person name="Schmutz J."/>
            <person name="Lindquist E."/>
            <person name="Dehal P."/>
            <person name="Shapiro H."/>
            <person name="Jin Y.S."/>
            <person name="Passoth V."/>
            <person name="Richardson P.M."/>
        </authorList>
    </citation>
    <scope>NUCLEOTIDE SEQUENCE [LARGE SCALE GENOMIC DNA]</scope>
    <source>
        <strain evidence="4">ATCC 58785 / CBS 6054 / NBRC 10063 / NRRL Y-11545</strain>
    </source>
</reference>
<dbReference type="EMBL" id="CP000496">
    <property type="protein sequence ID" value="ABN65090.2"/>
    <property type="molecule type" value="Genomic_DNA"/>
</dbReference>
<feature type="compositionally biased region" description="Polar residues" evidence="1">
    <location>
        <begin position="411"/>
        <end position="427"/>
    </location>
</feature>
<feature type="compositionally biased region" description="Low complexity" evidence="1">
    <location>
        <begin position="900"/>
        <end position="913"/>
    </location>
</feature>
<dbReference type="Proteomes" id="UP000002258">
    <property type="component" value="Chromosome 2"/>
</dbReference>
<feature type="region of interest" description="Disordered" evidence="1">
    <location>
        <begin position="1"/>
        <end position="92"/>
    </location>
</feature>
<dbReference type="AlphaFoldDB" id="A3LPR8"/>
<feature type="region of interest" description="Disordered" evidence="1">
    <location>
        <begin position="890"/>
        <end position="995"/>
    </location>
</feature>
<evidence type="ECO:0000259" key="2">
    <source>
        <dbReference type="SMART" id="SM01017"/>
    </source>
</evidence>
<proteinExistence type="predicted"/>
<dbReference type="RefSeq" id="XP_001383119.2">
    <property type="nucleotide sequence ID" value="XM_001383082.1"/>
</dbReference>
<feature type="region of interest" description="Disordered" evidence="1">
    <location>
        <begin position="411"/>
        <end position="433"/>
    </location>
</feature>
<dbReference type="SMART" id="SM01017">
    <property type="entry name" value="Arrestin_C"/>
    <property type="match status" value="1"/>
</dbReference>
<feature type="compositionally biased region" description="Basic residues" evidence="1">
    <location>
        <begin position="52"/>
        <end position="62"/>
    </location>
</feature>
<feature type="domain" description="Arrestin C-terminal-like" evidence="2">
    <location>
        <begin position="519"/>
        <end position="843"/>
    </location>
</feature>
<keyword evidence="4" id="KW-1185">Reference proteome</keyword>
<feature type="region of interest" description="Disordered" evidence="1">
    <location>
        <begin position="694"/>
        <end position="735"/>
    </location>
</feature>
<dbReference type="STRING" id="322104.A3LPR8"/>
<feature type="compositionally biased region" description="Polar residues" evidence="1">
    <location>
        <begin position="921"/>
        <end position="932"/>
    </location>
</feature>
<dbReference type="OrthoDB" id="2333384at2759"/>
<feature type="compositionally biased region" description="Polar residues" evidence="1">
    <location>
        <begin position="943"/>
        <end position="963"/>
    </location>
</feature>
<feature type="region of interest" description="Disordered" evidence="1">
    <location>
        <begin position="216"/>
        <end position="240"/>
    </location>
</feature>
<feature type="compositionally biased region" description="Low complexity" evidence="1">
    <location>
        <begin position="27"/>
        <end position="44"/>
    </location>
</feature>
<gene>
    <name evidence="3" type="ORF">PICST_81668</name>
</gene>
<organism evidence="3 4">
    <name type="scientific">Scheffersomyces stipitis (strain ATCC 58785 / CBS 6054 / NBRC 10063 / NRRL Y-11545)</name>
    <name type="common">Yeast</name>
    <name type="synonym">Pichia stipitis</name>
    <dbReference type="NCBI Taxonomy" id="322104"/>
    <lineage>
        <taxon>Eukaryota</taxon>
        <taxon>Fungi</taxon>
        <taxon>Dikarya</taxon>
        <taxon>Ascomycota</taxon>
        <taxon>Saccharomycotina</taxon>
        <taxon>Pichiomycetes</taxon>
        <taxon>Debaryomycetaceae</taxon>
        <taxon>Scheffersomyces</taxon>
    </lineage>
</organism>
<dbReference type="InterPro" id="IPR011022">
    <property type="entry name" value="Arrestin_C-like"/>
</dbReference>
<dbReference type="eggNOG" id="KOG3780">
    <property type="taxonomic scope" value="Eukaryota"/>
</dbReference>
<dbReference type="InParanoid" id="A3LPR8"/>
<dbReference type="OMA" id="NMELPTY"/>
<protein>
    <submittedName>
        <fullName evidence="3">Calcofluor resistance</fullName>
    </submittedName>
</protein>
<feature type="non-terminal residue" evidence="3">
    <location>
        <position position="995"/>
    </location>
</feature>
<sequence>MATNFHLYHPSLRRDREESATGGDLKTTPTNTSSSNNSNSNSTSLFGSSPKHTSHSHAHHRGFSFDKIKSKVSRRSSEPEVIPGSPDRRNSAFPMIVISESNETSRNQSQNENQNQMNVSAANTRRLRAHLVPNGNSTSRKQTKELVKLETAHIISKKLESILSDLGLQSPIPLKATNNTSSGSIAKSVKVYIANTNDCIFLAPASSASFTYEDVENGGAIPHDDEDDDEGMDSLVVDSGRSNSNFTSIRRGSVISDDESAVTSDEEAVSPDLATPRRLKKKMRFFNSPNYLCTKIDSDMPIPHTFAVVIELEKDSTSVRDVKFDFSSVTNILWPSGDPYSRTHSKERFKIGSMEWSTSLGDSDFYINTNNSNDVRIKNITPDDLARRTREYKLVNIRNLADGTDNANTSRKNSISLDFNDSPLNTHGNSNGNSNSSEVYKAGLYVFLLPIILPQHIPPTIISINGTLLHTLSINFNKTSDMLNRKVKVCSTYNLPMVRTPPSFANSIADKPIYVNRVWNDSLHYIITFPKKYVSLGSEHVVNVKLVPLVKDVIIKRIKFNVLERITYVSKNLSKEYDFDSDDPYCVKAHSSDNRTRERVVSLCELKTKSKQNSMIGVPGDPYKEEVVKCPDNNLLFSCYEPDEYENFRLEDSNTNKRKGKDKEETPTMIASPLDINIALPFLTTRMDKTMMTSTEEDPAHLHRSSVSRKASITTESLNSTSGGGSPSFQPTSPIIGALETNLSHRHSMDSYDPVSSDYIKPNSSMYLSDDNSAKSTPPENIQKGFTLVSKALYPDSNFRHIQISHRLQVCFRISKPDPKDGFKMHHYEVVVDTPLILLSSKCNEGSIQLPKYDDLEGVFSTVDTEISFRTPDFERNGISIKRLDENSSVEPLPSFEEATSSPSSPITRSISIGEDPLSRIPSNNLIPSSNPYPDEPAPAYERSSTTSNHGSRNNSFVASSNIDEVVNSDSNNSSSSSLRRSTLRNSLSHSFAPS</sequence>